<sequence>MAEASLDVSESAVEYLELSLSEEELVEAVKKMDKVIKSFVEVTKVQKKEVSLKSLTNFEKMLKKGGDVKLPPPQDILKKMEEKKTVYKVYSIWKKKGFR</sequence>
<proteinExistence type="predicted"/>
<dbReference type="EMBL" id="OX597816">
    <property type="protein sequence ID" value="CAI9719184.1"/>
    <property type="molecule type" value="Genomic_DNA"/>
</dbReference>
<dbReference type="Proteomes" id="UP001162480">
    <property type="component" value="Chromosome 3"/>
</dbReference>
<name>A0AA36ANC6_OCTVU</name>
<protein>
    <submittedName>
        <fullName evidence="1">Uncharacterized protein</fullName>
    </submittedName>
</protein>
<reference evidence="1" key="1">
    <citation type="submission" date="2023-08" db="EMBL/GenBank/DDBJ databases">
        <authorList>
            <person name="Alioto T."/>
            <person name="Alioto T."/>
            <person name="Gomez Garrido J."/>
        </authorList>
    </citation>
    <scope>NUCLEOTIDE SEQUENCE</scope>
</reference>
<keyword evidence="2" id="KW-1185">Reference proteome</keyword>
<organism evidence="1 2">
    <name type="scientific">Octopus vulgaris</name>
    <name type="common">Common octopus</name>
    <dbReference type="NCBI Taxonomy" id="6645"/>
    <lineage>
        <taxon>Eukaryota</taxon>
        <taxon>Metazoa</taxon>
        <taxon>Spiralia</taxon>
        <taxon>Lophotrochozoa</taxon>
        <taxon>Mollusca</taxon>
        <taxon>Cephalopoda</taxon>
        <taxon>Coleoidea</taxon>
        <taxon>Octopodiformes</taxon>
        <taxon>Octopoda</taxon>
        <taxon>Incirrata</taxon>
        <taxon>Octopodidae</taxon>
        <taxon>Octopus</taxon>
    </lineage>
</organism>
<gene>
    <name evidence="1" type="ORF">OCTVUL_1B003157</name>
</gene>
<dbReference type="AlphaFoldDB" id="A0AA36ANC6"/>
<evidence type="ECO:0000313" key="1">
    <source>
        <dbReference type="EMBL" id="CAI9719184.1"/>
    </source>
</evidence>
<accession>A0AA36ANC6</accession>
<evidence type="ECO:0000313" key="2">
    <source>
        <dbReference type="Proteomes" id="UP001162480"/>
    </source>
</evidence>